<dbReference type="Proteomes" id="UP000053660">
    <property type="component" value="Unassembled WGS sequence"/>
</dbReference>
<dbReference type="EMBL" id="KN550733">
    <property type="protein sequence ID" value="KHJ93512.1"/>
    <property type="molecule type" value="Genomic_DNA"/>
</dbReference>
<protein>
    <submittedName>
        <fullName evidence="3">Papain family cysteine protease</fullName>
    </submittedName>
</protein>
<reference evidence="3 4" key="1">
    <citation type="submission" date="2014-03" db="EMBL/GenBank/DDBJ databases">
        <title>Draft genome of the hookworm Oesophagostomum dentatum.</title>
        <authorList>
            <person name="Mitreva M."/>
        </authorList>
    </citation>
    <scope>NUCLEOTIDE SEQUENCE [LARGE SCALE GENOMIC DNA]</scope>
    <source>
        <strain evidence="3 4">OD-Hann</strain>
    </source>
</reference>
<dbReference type="PANTHER" id="PTHR12411">
    <property type="entry name" value="CYSTEINE PROTEASE FAMILY C1-RELATED"/>
    <property type="match status" value="1"/>
</dbReference>
<dbReference type="AlphaFoldDB" id="A0A0B1TCE9"/>
<evidence type="ECO:0000313" key="4">
    <source>
        <dbReference type="Proteomes" id="UP000053660"/>
    </source>
</evidence>
<dbReference type="GO" id="GO:0008234">
    <property type="term" value="F:cysteine-type peptidase activity"/>
    <property type="evidence" value="ECO:0007669"/>
    <property type="project" value="InterPro"/>
</dbReference>
<dbReference type="OrthoDB" id="640249at2759"/>
<keyword evidence="4" id="KW-1185">Reference proteome</keyword>
<dbReference type="Pfam" id="PF00112">
    <property type="entry name" value="Peptidase_C1"/>
    <property type="match status" value="1"/>
</dbReference>
<organism evidence="3 4">
    <name type="scientific">Oesophagostomum dentatum</name>
    <name type="common">Nodular worm</name>
    <dbReference type="NCBI Taxonomy" id="61180"/>
    <lineage>
        <taxon>Eukaryota</taxon>
        <taxon>Metazoa</taxon>
        <taxon>Ecdysozoa</taxon>
        <taxon>Nematoda</taxon>
        <taxon>Chromadorea</taxon>
        <taxon>Rhabditida</taxon>
        <taxon>Rhabditina</taxon>
        <taxon>Rhabditomorpha</taxon>
        <taxon>Strongyloidea</taxon>
        <taxon>Strongylidae</taxon>
        <taxon>Oesophagostomum</taxon>
    </lineage>
</organism>
<name>A0A0B1TCE9_OESDE</name>
<gene>
    <name evidence="3" type="ORF">OESDEN_06575</name>
</gene>
<dbReference type="InterPro" id="IPR025660">
    <property type="entry name" value="Pept_his_AS"/>
</dbReference>
<feature type="domain" description="Peptidase C1A papain C-terminal" evidence="2">
    <location>
        <begin position="1"/>
        <end position="139"/>
    </location>
</feature>
<evidence type="ECO:0000313" key="3">
    <source>
        <dbReference type="EMBL" id="KHJ93512.1"/>
    </source>
</evidence>
<dbReference type="SMART" id="SM00645">
    <property type="entry name" value="Pept_C1"/>
    <property type="match status" value="1"/>
</dbReference>
<dbReference type="SUPFAM" id="SSF54001">
    <property type="entry name" value="Cysteine proteinases"/>
    <property type="match status" value="1"/>
</dbReference>
<comment type="similarity">
    <text evidence="1">Belongs to the peptidase C1 family.</text>
</comment>
<dbReference type="PROSITE" id="PS00639">
    <property type="entry name" value="THIOL_PROTEASE_HIS"/>
    <property type="match status" value="1"/>
</dbReference>
<dbReference type="Gene3D" id="3.90.70.10">
    <property type="entry name" value="Cysteine proteinases"/>
    <property type="match status" value="1"/>
</dbReference>
<dbReference type="InterPro" id="IPR000668">
    <property type="entry name" value="Peptidase_C1A_C"/>
</dbReference>
<sequence>MVFARAQASLRQHVRGRASQDTALHTLRISFMCVTALNVYPLLSSVEDIQREIMLYGPVQASFTVYADFSTYKGGIYVHTAGARRGGHAIKIIGWGVEKGIPYWLVSNSWNSDWGENGLFRIARGKNECGIESRVVAGMMKV</sequence>
<accession>A0A0B1TCE9</accession>
<keyword evidence="3" id="KW-0378">Hydrolase</keyword>
<evidence type="ECO:0000256" key="1">
    <source>
        <dbReference type="ARBA" id="ARBA00008455"/>
    </source>
</evidence>
<dbReference type="GO" id="GO:0006508">
    <property type="term" value="P:proteolysis"/>
    <property type="evidence" value="ECO:0007669"/>
    <property type="project" value="UniProtKB-KW"/>
</dbReference>
<dbReference type="InterPro" id="IPR038765">
    <property type="entry name" value="Papain-like_cys_pep_sf"/>
</dbReference>
<dbReference type="InterPro" id="IPR013128">
    <property type="entry name" value="Peptidase_C1A"/>
</dbReference>
<evidence type="ECO:0000259" key="2">
    <source>
        <dbReference type="SMART" id="SM00645"/>
    </source>
</evidence>
<keyword evidence="3" id="KW-0645">Protease</keyword>
<proteinExistence type="inferred from homology"/>